<sequence>MLRRRTIMVTAGITLSSLLVILGIWAHSFSLIPDLFRLNKECQEEGYYMAEFEFKMLGFAYDLDKGQYEKAVSSIRKYHKQLKARQGLIKLPAFTDKKQEMDFYLNLQNPKTGAFMDDAAPYCTYEGPTGNVLLLLDALAKETGQPMQLKYPLTFFDAINTPEKLTAYLDDLANIGWLAAKLPESSFHMVRDLAGYSRDDDIVNKYHLYTFSPEWKQALLKWLYDNQDPQTGFWGPRSRFSGKLLKLDLHNTGSIVKAFVDNNGNDRHVLFPLRYKDKMFANTLLVMAEPPPDISDLDEWHGWTLRTGKGVSLLTRYLWKGVSRENKEKARKSFETFVRVRFEKYYLSDQGAFCYYPGSLQATLDGTGSAMGFFENIGAFVPEKQRRLWGGVEETCVDLGSFSIKTLTEKDFDPIMAQGAINSVRFYSGSPDSMNFMAKVQNIWYPRNTQMLDIVDLVPRVKNWVNTTTQSMGNWTSREETEADLADVKIEPVSVSKGDVPLEKLAELLRVHKTVTVIGFDVLQIPRCKMVFRLSDS</sequence>
<dbReference type="AlphaFoldDB" id="A0A1F7F9R7"/>
<evidence type="ECO:0000313" key="2">
    <source>
        <dbReference type="Proteomes" id="UP000179243"/>
    </source>
</evidence>
<protein>
    <submittedName>
        <fullName evidence="1">Uncharacterized protein</fullName>
    </submittedName>
</protein>
<dbReference type="Proteomes" id="UP000179243">
    <property type="component" value="Unassembled WGS sequence"/>
</dbReference>
<evidence type="ECO:0000313" key="1">
    <source>
        <dbReference type="EMBL" id="OGK03424.1"/>
    </source>
</evidence>
<comment type="caution">
    <text evidence="1">The sequence shown here is derived from an EMBL/GenBank/DDBJ whole genome shotgun (WGS) entry which is preliminary data.</text>
</comment>
<dbReference type="EMBL" id="MFYX01000090">
    <property type="protein sequence ID" value="OGK03424.1"/>
    <property type="molecule type" value="Genomic_DNA"/>
</dbReference>
<organism evidence="1 2">
    <name type="scientific">Candidatus Raymondbacteria bacterium RIFOXYD12_FULL_49_13</name>
    <dbReference type="NCBI Taxonomy" id="1817890"/>
    <lineage>
        <taxon>Bacteria</taxon>
        <taxon>Raymondiibacteriota</taxon>
    </lineage>
</organism>
<reference evidence="1 2" key="1">
    <citation type="journal article" date="2016" name="Nat. Commun.">
        <title>Thousands of microbial genomes shed light on interconnected biogeochemical processes in an aquifer system.</title>
        <authorList>
            <person name="Anantharaman K."/>
            <person name="Brown C.T."/>
            <person name="Hug L.A."/>
            <person name="Sharon I."/>
            <person name="Castelle C.J."/>
            <person name="Probst A.J."/>
            <person name="Thomas B.C."/>
            <person name="Singh A."/>
            <person name="Wilkins M.J."/>
            <person name="Karaoz U."/>
            <person name="Brodie E.L."/>
            <person name="Williams K.H."/>
            <person name="Hubbard S.S."/>
            <person name="Banfield J.F."/>
        </authorList>
    </citation>
    <scope>NUCLEOTIDE SEQUENCE [LARGE SCALE GENOMIC DNA]</scope>
</reference>
<name>A0A1F7F9R7_UNCRA</name>
<accession>A0A1F7F9R7</accession>
<gene>
    <name evidence="1" type="ORF">A2519_15555</name>
</gene>
<proteinExistence type="predicted"/>